<dbReference type="InterPro" id="IPR029045">
    <property type="entry name" value="ClpP/crotonase-like_dom_sf"/>
</dbReference>
<feature type="chain" id="PRO_5046218579" description="PDZ domain-containing protein" evidence="1">
    <location>
        <begin position="21"/>
        <end position="496"/>
    </location>
</feature>
<dbReference type="SUPFAM" id="SSF52096">
    <property type="entry name" value="ClpP/crotonase"/>
    <property type="match status" value="1"/>
</dbReference>
<evidence type="ECO:0000313" key="3">
    <source>
        <dbReference type="EMBL" id="GAA5512996.1"/>
    </source>
</evidence>
<gene>
    <name evidence="3" type="ORF">Dcar01_01720</name>
</gene>
<dbReference type="SMART" id="SM00245">
    <property type="entry name" value="TSPc"/>
    <property type="match status" value="1"/>
</dbReference>
<evidence type="ECO:0000313" key="4">
    <source>
        <dbReference type="Proteomes" id="UP001401887"/>
    </source>
</evidence>
<dbReference type="Pfam" id="PF03572">
    <property type="entry name" value="Peptidase_S41"/>
    <property type="match status" value="1"/>
</dbReference>
<evidence type="ECO:0000256" key="1">
    <source>
        <dbReference type="SAM" id="SignalP"/>
    </source>
</evidence>
<dbReference type="SUPFAM" id="SSF50156">
    <property type="entry name" value="PDZ domain-like"/>
    <property type="match status" value="1"/>
</dbReference>
<name>A0ABP9W792_9DEIO</name>
<dbReference type="PROSITE" id="PS50106">
    <property type="entry name" value="PDZ"/>
    <property type="match status" value="1"/>
</dbReference>
<dbReference type="Gene3D" id="2.30.42.10">
    <property type="match status" value="1"/>
</dbReference>
<dbReference type="RefSeq" id="WP_345463883.1">
    <property type="nucleotide sequence ID" value="NZ_BAABRP010000005.1"/>
</dbReference>
<feature type="signal peptide" evidence="1">
    <location>
        <begin position="1"/>
        <end position="20"/>
    </location>
</feature>
<keyword evidence="1" id="KW-0732">Signal</keyword>
<dbReference type="SMART" id="SM00228">
    <property type="entry name" value="PDZ"/>
    <property type="match status" value="1"/>
</dbReference>
<organism evidence="3 4">
    <name type="scientific">Deinococcus carri</name>
    <dbReference type="NCBI Taxonomy" id="1211323"/>
    <lineage>
        <taxon>Bacteria</taxon>
        <taxon>Thermotogati</taxon>
        <taxon>Deinococcota</taxon>
        <taxon>Deinococci</taxon>
        <taxon>Deinococcales</taxon>
        <taxon>Deinococcaceae</taxon>
        <taxon>Deinococcus</taxon>
    </lineage>
</organism>
<dbReference type="InterPro" id="IPR005151">
    <property type="entry name" value="Tail-specific_protease"/>
</dbReference>
<reference evidence="3 4" key="1">
    <citation type="submission" date="2024-02" db="EMBL/GenBank/DDBJ databases">
        <title>Deinococcus carri NBRC 110142.</title>
        <authorList>
            <person name="Ichikawa N."/>
            <person name="Katano-Makiyama Y."/>
            <person name="Hidaka K."/>
        </authorList>
    </citation>
    <scope>NUCLEOTIDE SEQUENCE [LARGE SCALE GENOMIC DNA]</scope>
    <source>
        <strain evidence="3 4">NBRC 110142</strain>
    </source>
</reference>
<protein>
    <recommendedName>
        <fullName evidence="2">PDZ domain-containing protein</fullName>
    </recommendedName>
</protein>
<comment type="caution">
    <text evidence="3">The sequence shown here is derived from an EMBL/GenBank/DDBJ whole genome shotgun (WGS) entry which is preliminary data.</text>
</comment>
<dbReference type="InterPro" id="IPR036034">
    <property type="entry name" value="PDZ_sf"/>
</dbReference>
<sequence length="496" mass="53343">MKIQLSLAVLGLTALLSACSTDTTTKTPQPTTNAEIPNVPRTVTPDRYGCPAGDSAQRPISALLGAGMQGDNYLPRLRPQTDLPDTMQDMLYSVKSLMNVYYYGFSAVDLDRVHDQAYQDTKKLFPKALASYFVPYANDARIDPLMSAYIDNFKDEHTFYRNYSQADAYRRAINNQPTATPVFGLNYAPVPGKDGAVLTDTRVGGPAFTAGLRRGDVLLSVDGTPLKRAGASDSDAQAAYSKIISAAAAKQADVTFVVRRGSEERSVTLKAALLNGAAQPWGEMRTGEGGKKHYYLRIPTFSGQGIAQRVHDLMREAQAQGATDVIIDLRNNGGGYLREYVGAVAAFSPATAGEQVRYSDGSGSSFSFDSKGVEFSASCYDPELTLPLKDTTTFTGKTAVLLNENSASASEMFSQNIRAGKNTVLIGEPTYGISNTVTGSFDLPAQRNMSVTMGRVLLNGKYADEQVKPDVAVKDDLALLADGRDVGLEAAFSQLK</sequence>
<dbReference type="PROSITE" id="PS51257">
    <property type="entry name" value="PROKAR_LIPOPROTEIN"/>
    <property type="match status" value="1"/>
</dbReference>
<dbReference type="PANTHER" id="PTHR32060:SF30">
    <property type="entry name" value="CARBOXY-TERMINAL PROCESSING PROTEASE CTPA"/>
    <property type="match status" value="1"/>
</dbReference>
<feature type="domain" description="PDZ" evidence="2">
    <location>
        <begin position="172"/>
        <end position="227"/>
    </location>
</feature>
<dbReference type="EMBL" id="BAABRP010000005">
    <property type="protein sequence ID" value="GAA5512996.1"/>
    <property type="molecule type" value="Genomic_DNA"/>
</dbReference>
<accession>A0ABP9W792</accession>
<dbReference type="InterPro" id="IPR001478">
    <property type="entry name" value="PDZ"/>
</dbReference>
<keyword evidence="4" id="KW-1185">Reference proteome</keyword>
<dbReference type="Gene3D" id="3.90.226.10">
    <property type="entry name" value="2-enoyl-CoA Hydratase, Chain A, domain 1"/>
    <property type="match status" value="1"/>
</dbReference>
<evidence type="ECO:0000259" key="2">
    <source>
        <dbReference type="PROSITE" id="PS50106"/>
    </source>
</evidence>
<proteinExistence type="predicted"/>
<dbReference type="PANTHER" id="PTHR32060">
    <property type="entry name" value="TAIL-SPECIFIC PROTEASE"/>
    <property type="match status" value="1"/>
</dbReference>
<dbReference type="Proteomes" id="UP001401887">
    <property type="component" value="Unassembled WGS sequence"/>
</dbReference>